<proteinExistence type="predicted"/>
<evidence type="ECO:0000256" key="1">
    <source>
        <dbReference type="SAM" id="MobiDB-lite"/>
    </source>
</evidence>
<feature type="compositionally biased region" description="Low complexity" evidence="1">
    <location>
        <begin position="11"/>
        <end position="26"/>
    </location>
</feature>
<evidence type="ECO:0000313" key="3">
    <source>
        <dbReference type="Proteomes" id="UP000324800"/>
    </source>
</evidence>
<feature type="region of interest" description="Disordered" evidence="1">
    <location>
        <begin position="1"/>
        <end position="28"/>
    </location>
</feature>
<name>A0A5J4TLK7_9EUKA</name>
<dbReference type="AlphaFoldDB" id="A0A5J4TLK7"/>
<sequence length="124" mass="13913">MFTNTSTKIQSSSTAGSDSTSSDSTSEMPTGVTQLFFQGQSFFQIFICICPRCVRSSCAQRYFLVPNYYLKPILIGKREQYKGKKKGASITKQPEVKKEEIKMKEFDLSNDSSSDFSGDDINEN</sequence>
<feature type="region of interest" description="Disordered" evidence="1">
    <location>
        <begin position="101"/>
        <end position="124"/>
    </location>
</feature>
<gene>
    <name evidence="2" type="ORF">EZS28_045367</name>
</gene>
<evidence type="ECO:0000313" key="2">
    <source>
        <dbReference type="EMBL" id="KAA6359107.1"/>
    </source>
</evidence>
<protein>
    <submittedName>
        <fullName evidence="2">Uncharacterized protein</fullName>
    </submittedName>
</protein>
<dbReference type="EMBL" id="SNRW01028903">
    <property type="protein sequence ID" value="KAA6359107.1"/>
    <property type="molecule type" value="Genomic_DNA"/>
</dbReference>
<comment type="caution">
    <text evidence="2">The sequence shown here is derived from an EMBL/GenBank/DDBJ whole genome shotgun (WGS) entry which is preliminary data.</text>
</comment>
<organism evidence="2 3">
    <name type="scientific">Streblomastix strix</name>
    <dbReference type="NCBI Taxonomy" id="222440"/>
    <lineage>
        <taxon>Eukaryota</taxon>
        <taxon>Metamonada</taxon>
        <taxon>Preaxostyla</taxon>
        <taxon>Oxymonadida</taxon>
        <taxon>Streblomastigidae</taxon>
        <taxon>Streblomastix</taxon>
    </lineage>
</organism>
<accession>A0A5J4TLK7</accession>
<feature type="compositionally biased region" description="Polar residues" evidence="1">
    <location>
        <begin position="1"/>
        <end position="10"/>
    </location>
</feature>
<dbReference type="Proteomes" id="UP000324800">
    <property type="component" value="Unassembled WGS sequence"/>
</dbReference>
<reference evidence="2 3" key="1">
    <citation type="submission" date="2019-03" db="EMBL/GenBank/DDBJ databases">
        <title>Single cell metagenomics reveals metabolic interactions within the superorganism composed of flagellate Streblomastix strix and complex community of Bacteroidetes bacteria on its surface.</title>
        <authorList>
            <person name="Treitli S.C."/>
            <person name="Kolisko M."/>
            <person name="Husnik F."/>
            <person name="Keeling P."/>
            <person name="Hampl V."/>
        </authorList>
    </citation>
    <scope>NUCLEOTIDE SEQUENCE [LARGE SCALE GENOMIC DNA]</scope>
    <source>
        <strain evidence="2">ST1C</strain>
    </source>
</reference>